<evidence type="ECO:0008006" key="5">
    <source>
        <dbReference type="Google" id="ProtNLM"/>
    </source>
</evidence>
<dbReference type="PANTHER" id="PTHR47723">
    <property type="entry name" value="OS05G0353850 PROTEIN"/>
    <property type="match status" value="1"/>
</dbReference>
<dbReference type="EMBL" id="JAIQCV010000012">
    <property type="protein sequence ID" value="KAH1039339.1"/>
    <property type="molecule type" value="Genomic_DNA"/>
</dbReference>
<dbReference type="GO" id="GO:0003676">
    <property type="term" value="F:nucleic acid binding"/>
    <property type="evidence" value="ECO:0007669"/>
    <property type="project" value="InterPro"/>
</dbReference>
<feature type="domain" description="RNase H type-1" evidence="1">
    <location>
        <begin position="242"/>
        <end position="361"/>
    </location>
</feature>
<dbReference type="SUPFAM" id="SSF53098">
    <property type="entry name" value="Ribonuclease H-like"/>
    <property type="match status" value="1"/>
</dbReference>
<evidence type="ECO:0000259" key="2">
    <source>
        <dbReference type="Pfam" id="PF13966"/>
    </source>
</evidence>
<gene>
    <name evidence="3" type="ORF">J1N35_041082</name>
</gene>
<proteinExistence type="predicted"/>
<dbReference type="InterPro" id="IPR012337">
    <property type="entry name" value="RNaseH-like_sf"/>
</dbReference>
<dbReference type="InterPro" id="IPR026960">
    <property type="entry name" value="RVT-Znf"/>
</dbReference>
<keyword evidence="4" id="KW-1185">Reference proteome</keyword>
<name>A0A9D3UFB9_9ROSI</name>
<evidence type="ECO:0000259" key="1">
    <source>
        <dbReference type="Pfam" id="PF13456"/>
    </source>
</evidence>
<dbReference type="Pfam" id="PF13966">
    <property type="entry name" value="zf-RVT"/>
    <property type="match status" value="1"/>
</dbReference>
<dbReference type="PANTHER" id="PTHR47723:SF19">
    <property type="entry name" value="POLYNUCLEOTIDYL TRANSFERASE, RIBONUCLEASE H-LIKE SUPERFAMILY PROTEIN"/>
    <property type="match status" value="1"/>
</dbReference>
<sequence length="399" mass="45676">MKVIANRFKHIFPKIIAQEQTGFIAGRNITDNIIIAQEVIHSMRCQKNRKWMTIIIDLEKAYDRVRWDFIHASLYPAGPQRVRFFIWTALQGRLLSNVEPAKRGLEDDPSCSICGFHSKDILLILRDCVVAKEVWSHVLSGNSLLNFFSSNLQDWLLANLQDNSMVREERSSWACLFGLIIWHLWKNCNLSIFQGRSWSTKDIIQVSLSWANQFFSVPKADVNVNFKSTIEEDAFEDLIFLNTDGVVQIETENVAAGGVVRKANGDWILGYNSHLGKCSAFNPELWGILEGLRLIQQRGHDKVIIQFDSLEVVKAILDGKSNKENSALIRRIHSTLLHEKLWCLRYIPRDQNQVADCLAKQTLSGPKNLQVFDSPHLLTHTLMDSAKIKNVFSFWISNL</sequence>
<dbReference type="InterPro" id="IPR002156">
    <property type="entry name" value="RNaseH_domain"/>
</dbReference>
<dbReference type="InterPro" id="IPR053151">
    <property type="entry name" value="RNase_H-like"/>
</dbReference>
<feature type="domain" description="Reverse transcriptase zinc-binding" evidence="2">
    <location>
        <begin position="78"/>
        <end position="135"/>
    </location>
</feature>
<dbReference type="OrthoDB" id="1000395at2759"/>
<dbReference type="GO" id="GO:0004523">
    <property type="term" value="F:RNA-DNA hybrid ribonuclease activity"/>
    <property type="evidence" value="ECO:0007669"/>
    <property type="project" value="InterPro"/>
</dbReference>
<dbReference type="AlphaFoldDB" id="A0A9D3UFB9"/>
<dbReference type="Gene3D" id="3.30.420.10">
    <property type="entry name" value="Ribonuclease H-like superfamily/Ribonuclease H"/>
    <property type="match status" value="1"/>
</dbReference>
<accession>A0A9D3UFB9</accession>
<dbReference type="InterPro" id="IPR036397">
    <property type="entry name" value="RNaseH_sf"/>
</dbReference>
<comment type="caution">
    <text evidence="3">The sequence shown here is derived from an EMBL/GenBank/DDBJ whole genome shotgun (WGS) entry which is preliminary data.</text>
</comment>
<dbReference type="InterPro" id="IPR044730">
    <property type="entry name" value="RNase_H-like_dom_plant"/>
</dbReference>
<evidence type="ECO:0000313" key="4">
    <source>
        <dbReference type="Proteomes" id="UP000828251"/>
    </source>
</evidence>
<dbReference type="Proteomes" id="UP000828251">
    <property type="component" value="Unassembled WGS sequence"/>
</dbReference>
<organism evidence="3 4">
    <name type="scientific">Gossypium stocksii</name>
    <dbReference type="NCBI Taxonomy" id="47602"/>
    <lineage>
        <taxon>Eukaryota</taxon>
        <taxon>Viridiplantae</taxon>
        <taxon>Streptophyta</taxon>
        <taxon>Embryophyta</taxon>
        <taxon>Tracheophyta</taxon>
        <taxon>Spermatophyta</taxon>
        <taxon>Magnoliopsida</taxon>
        <taxon>eudicotyledons</taxon>
        <taxon>Gunneridae</taxon>
        <taxon>Pentapetalae</taxon>
        <taxon>rosids</taxon>
        <taxon>malvids</taxon>
        <taxon>Malvales</taxon>
        <taxon>Malvaceae</taxon>
        <taxon>Malvoideae</taxon>
        <taxon>Gossypium</taxon>
    </lineage>
</organism>
<protein>
    <recommendedName>
        <fullName evidence="5">RNase H type-1 domain-containing protein</fullName>
    </recommendedName>
</protein>
<evidence type="ECO:0000313" key="3">
    <source>
        <dbReference type="EMBL" id="KAH1039339.1"/>
    </source>
</evidence>
<reference evidence="3 4" key="1">
    <citation type="journal article" date="2021" name="Plant Biotechnol. J.">
        <title>Multi-omics assisted identification of the key and species-specific regulatory components of drought-tolerant mechanisms in Gossypium stocksii.</title>
        <authorList>
            <person name="Yu D."/>
            <person name="Ke L."/>
            <person name="Zhang D."/>
            <person name="Wu Y."/>
            <person name="Sun Y."/>
            <person name="Mei J."/>
            <person name="Sun J."/>
            <person name="Sun Y."/>
        </authorList>
    </citation>
    <scope>NUCLEOTIDE SEQUENCE [LARGE SCALE GENOMIC DNA]</scope>
    <source>
        <strain evidence="4">cv. E1</strain>
        <tissue evidence="3">Leaf</tissue>
    </source>
</reference>
<dbReference type="Pfam" id="PF13456">
    <property type="entry name" value="RVT_3"/>
    <property type="match status" value="1"/>
</dbReference>
<dbReference type="CDD" id="cd06222">
    <property type="entry name" value="RNase_H_like"/>
    <property type="match status" value="1"/>
</dbReference>